<reference evidence="5 6" key="1">
    <citation type="submission" date="2015-03" db="EMBL/GenBank/DDBJ databases">
        <title>Draft Genome Sequence of Burkholderia andropogonis type strain ICMP2807, isolated from Sorghum bicolor.</title>
        <authorList>
            <person name="Lopes-Santos L."/>
            <person name="Castro D.B."/>
            <person name="Ottoboni L.M."/>
            <person name="Park D."/>
            <person name="Weirc B.S."/>
            <person name="Destefano S.A."/>
        </authorList>
    </citation>
    <scope>NUCLEOTIDE SEQUENCE [LARGE SCALE GENOMIC DNA]</scope>
    <source>
        <strain evidence="5 6">ICMP2807</strain>
    </source>
</reference>
<dbReference type="AlphaFoldDB" id="A0A0F5JX24"/>
<keyword evidence="3" id="KW-0804">Transcription</keyword>
<protein>
    <recommendedName>
        <fullName evidence="4">HTH hxlR-type domain-containing protein</fullName>
    </recommendedName>
</protein>
<dbReference type="Proteomes" id="UP000033618">
    <property type="component" value="Unassembled WGS sequence"/>
</dbReference>
<dbReference type="PROSITE" id="PS51118">
    <property type="entry name" value="HTH_HXLR"/>
    <property type="match status" value="1"/>
</dbReference>
<dbReference type="InterPro" id="IPR036390">
    <property type="entry name" value="WH_DNA-bd_sf"/>
</dbReference>
<dbReference type="PATRIC" id="fig|28092.6.peg.4231"/>
<dbReference type="RefSeq" id="WP_036011541.1">
    <property type="nucleotide sequence ID" value="NZ_CADFGU010000009.1"/>
</dbReference>
<dbReference type="Pfam" id="PF01638">
    <property type="entry name" value="HxlR"/>
    <property type="match status" value="1"/>
</dbReference>
<evidence type="ECO:0000256" key="2">
    <source>
        <dbReference type="ARBA" id="ARBA00023125"/>
    </source>
</evidence>
<comment type="caution">
    <text evidence="5">The sequence shown here is derived from an EMBL/GenBank/DDBJ whole genome shotgun (WGS) entry which is preliminary data.</text>
</comment>
<proteinExistence type="predicted"/>
<evidence type="ECO:0000256" key="3">
    <source>
        <dbReference type="ARBA" id="ARBA00023163"/>
    </source>
</evidence>
<evidence type="ECO:0000256" key="1">
    <source>
        <dbReference type="ARBA" id="ARBA00023015"/>
    </source>
</evidence>
<evidence type="ECO:0000313" key="5">
    <source>
        <dbReference type="EMBL" id="KKB62378.1"/>
    </source>
</evidence>
<accession>A0A0F5JX24</accession>
<dbReference type="EMBL" id="LAQU01000021">
    <property type="protein sequence ID" value="KKB62378.1"/>
    <property type="molecule type" value="Genomic_DNA"/>
</dbReference>
<dbReference type="OrthoDB" id="9807069at2"/>
<sequence>MRINADGVRLADLMRQGYVFAQDCPSREVLTHLTSRWAVLVLVGLMAGTHRFSELRRKVGGISEKMLAQTLQTLEADGFVRRVAYPVVPPKVEYHLTSMGEAVATRLEGLADWVQTHIGHIVAHRVAHGKTNDREHKPRVNKL</sequence>
<keyword evidence="1" id="KW-0805">Transcription regulation</keyword>
<dbReference type="PANTHER" id="PTHR33204">
    <property type="entry name" value="TRANSCRIPTIONAL REGULATOR, MARR FAMILY"/>
    <property type="match status" value="1"/>
</dbReference>
<dbReference type="GO" id="GO:0003677">
    <property type="term" value="F:DNA binding"/>
    <property type="evidence" value="ECO:0007669"/>
    <property type="project" value="UniProtKB-KW"/>
</dbReference>
<dbReference type="Gene3D" id="1.10.10.10">
    <property type="entry name" value="Winged helix-like DNA-binding domain superfamily/Winged helix DNA-binding domain"/>
    <property type="match status" value="1"/>
</dbReference>
<organism evidence="5 6">
    <name type="scientific">Robbsia andropogonis</name>
    <dbReference type="NCBI Taxonomy" id="28092"/>
    <lineage>
        <taxon>Bacteria</taxon>
        <taxon>Pseudomonadati</taxon>
        <taxon>Pseudomonadota</taxon>
        <taxon>Betaproteobacteria</taxon>
        <taxon>Burkholderiales</taxon>
        <taxon>Burkholderiaceae</taxon>
        <taxon>Robbsia</taxon>
    </lineage>
</organism>
<keyword evidence="2" id="KW-0238">DNA-binding</keyword>
<dbReference type="InterPro" id="IPR036388">
    <property type="entry name" value="WH-like_DNA-bd_sf"/>
</dbReference>
<evidence type="ECO:0000259" key="4">
    <source>
        <dbReference type="PROSITE" id="PS51118"/>
    </source>
</evidence>
<gene>
    <name evidence="5" type="ORF">WM40_17995</name>
</gene>
<keyword evidence="6" id="KW-1185">Reference proteome</keyword>
<dbReference type="SUPFAM" id="SSF46785">
    <property type="entry name" value="Winged helix' DNA-binding domain"/>
    <property type="match status" value="1"/>
</dbReference>
<feature type="domain" description="HTH hxlR-type" evidence="4">
    <location>
        <begin position="24"/>
        <end position="122"/>
    </location>
</feature>
<dbReference type="InterPro" id="IPR002577">
    <property type="entry name" value="HTH_HxlR"/>
</dbReference>
<name>A0A0F5JX24_9BURK</name>
<evidence type="ECO:0000313" key="6">
    <source>
        <dbReference type="Proteomes" id="UP000033618"/>
    </source>
</evidence>
<dbReference type="PANTHER" id="PTHR33204:SF37">
    <property type="entry name" value="HTH-TYPE TRANSCRIPTIONAL REGULATOR YODB"/>
    <property type="match status" value="1"/>
</dbReference>